<dbReference type="OrthoDB" id="9765776at2"/>
<dbReference type="InterPro" id="IPR004089">
    <property type="entry name" value="MCPsignal_dom"/>
</dbReference>
<evidence type="ECO:0000256" key="3">
    <source>
        <dbReference type="PROSITE-ProRule" id="PRU00284"/>
    </source>
</evidence>
<comment type="caution">
    <text evidence="6">The sequence shown here is derived from an EMBL/GenBank/DDBJ whole genome shotgun (WGS) entry which is preliminary data.</text>
</comment>
<dbReference type="SMART" id="SM00086">
    <property type="entry name" value="PAC"/>
    <property type="match status" value="1"/>
</dbReference>
<feature type="domain" description="Methyl-accepting transducer" evidence="4">
    <location>
        <begin position="193"/>
        <end position="415"/>
    </location>
</feature>
<dbReference type="Pfam" id="PF00015">
    <property type="entry name" value="MCPsignal"/>
    <property type="match status" value="1"/>
</dbReference>
<dbReference type="PROSITE" id="PS50111">
    <property type="entry name" value="CHEMOTAXIS_TRANSDUC_2"/>
    <property type="match status" value="1"/>
</dbReference>
<dbReference type="InterPro" id="IPR000700">
    <property type="entry name" value="PAS-assoc_C"/>
</dbReference>
<dbReference type="PROSITE" id="PS50113">
    <property type="entry name" value="PAC"/>
    <property type="match status" value="1"/>
</dbReference>
<dbReference type="CDD" id="cd00130">
    <property type="entry name" value="PAS"/>
    <property type="match status" value="1"/>
</dbReference>
<dbReference type="SMART" id="SM00283">
    <property type="entry name" value="MA"/>
    <property type="match status" value="1"/>
</dbReference>
<dbReference type="InterPro" id="IPR035965">
    <property type="entry name" value="PAS-like_dom_sf"/>
</dbReference>
<accession>A0A437NYD1</accession>
<evidence type="ECO:0000313" key="6">
    <source>
        <dbReference type="EMBL" id="RVU15035.1"/>
    </source>
</evidence>
<dbReference type="PANTHER" id="PTHR32089:SF112">
    <property type="entry name" value="LYSOZYME-LIKE PROTEIN-RELATED"/>
    <property type="match status" value="1"/>
</dbReference>
<dbReference type="Gene3D" id="3.30.450.20">
    <property type="entry name" value="PAS domain"/>
    <property type="match status" value="1"/>
</dbReference>
<evidence type="ECO:0000256" key="2">
    <source>
        <dbReference type="ARBA" id="ARBA00029447"/>
    </source>
</evidence>
<dbReference type="Proteomes" id="UP000286997">
    <property type="component" value="Unassembled WGS sequence"/>
</dbReference>
<dbReference type="GO" id="GO:0004888">
    <property type="term" value="F:transmembrane signaling receptor activity"/>
    <property type="evidence" value="ECO:0007669"/>
    <property type="project" value="InterPro"/>
</dbReference>
<comment type="similarity">
    <text evidence="2">Belongs to the methyl-accepting chemotaxis (MCP) protein family.</text>
</comment>
<organism evidence="6 7">
    <name type="scientific">Methylobacterium oryzihabitans</name>
    <dbReference type="NCBI Taxonomy" id="2499852"/>
    <lineage>
        <taxon>Bacteria</taxon>
        <taxon>Pseudomonadati</taxon>
        <taxon>Pseudomonadota</taxon>
        <taxon>Alphaproteobacteria</taxon>
        <taxon>Hyphomicrobiales</taxon>
        <taxon>Methylobacteriaceae</taxon>
        <taxon>Methylobacterium</taxon>
    </lineage>
</organism>
<keyword evidence="7" id="KW-1185">Reference proteome</keyword>
<dbReference type="InterPro" id="IPR000014">
    <property type="entry name" value="PAS"/>
</dbReference>
<dbReference type="GO" id="GO:0006935">
    <property type="term" value="P:chemotaxis"/>
    <property type="evidence" value="ECO:0007669"/>
    <property type="project" value="InterPro"/>
</dbReference>
<dbReference type="EMBL" id="SACP01000024">
    <property type="protein sequence ID" value="RVU15035.1"/>
    <property type="molecule type" value="Genomic_DNA"/>
</dbReference>
<dbReference type="GO" id="GO:0016020">
    <property type="term" value="C:membrane"/>
    <property type="evidence" value="ECO:0007669"/>
    <property type="project" value="InterPro"/>
</dbReference>
<dbReference type="SUPFAM" id="SSF55785">
    <property type="entry name" value="PYP-like sensor domain (PAS domain)"/>
    <property type="match status" value="1"/>
</dbReference>
<dbReference type="Gene3D" id="1.10.287.950">
    <property type="entry name" value="Methyl-accepting chemotaxis protein"/>
    <property type="match status" value="1"/>
</dbReference>
<evidence type="ECO:0000256" key="1">
    <source>
        <dbReference type="ARBA" id="ARBA00023224"/>
    </source>
</evidence>
<dbReference type="InterPro" id="IPR001610">
    <property type="entry name" value="PAC"/>
</dbReference>
<protein>
    <submittedName>
        <fullName evidence="6">PAS domain S-box protein</fullName>
    </submittedName>
</protein>
<evidence type="ECO:0000313" key="7">
    <source>
        <dbReference type="Proteomes" id="UP000286997"/>
    </source>
</evidence>
<evidence type="ECO:0000259" key="5">
    <source>
        <dbReference type="PROSITE" id="PS50113"/>
    </source>
</evidence>
<dbReference type="GO" id="GO:0007165">
    <property type="term" value="P:signal transduction"/>
    <property type="evidence" value="ECO:0007669"/>
    <property type="project" value="UniProtKB-KW"/>
</dbReference>
<dbReference type="AlphaFoldDB" id="A0A437NYD1"/>
<dbReference type="InterPro" id="IPR004090">
    <property type="entry name" value="Chemotax_Me-accpt_rcpt"/>
</dbReference>
<feature type="domain" description="PAC" evidence="5">
    <location>
        <begin position="140"/>
        <end position="192"/>
    </location>
</feature>
<dbReference type="InterPro" id="IPR013655">
    <property type="entry name" value="PAS_fold_3"/>
</dbReference>
<sequence>MLIFSTSDASRYFKSRALHRSIAGRVVNVVLSFHPMRPLRNQFAPDPRGFQDSGIIEGTGMFKRSKDLAGKINALDRSQAIIEFDRGGTILTANANFLTTLGYTLQDIQGKHHSMFVEAGERAGTEYRQFWEALGRGEFKAAEFKRIAKNGSEIWIQGSYNPILDAHGRTIKVVKFAVDITGDVEARQRRSKAQEEIRLDLAAIAETVQNVTTQTTEAAATTGQISMSIQAVASGAEELSASVGEISQQVTHASDVAEKAVVEARTAIGIVAGLSTQATQIGEVVALIQGIASQTNLLALNATIEAARAGEAGKGFAVVAQEVKQLAEQTTKATEQIRQQIGATQSATQEAVTAIGSIHETIQTLRSVSAAIAAAVEEQSVVTREMSVSMQTVSQGASAIATSMGTIATATEQVDQSTRKLREISQRFA</sequence>
<evidence type="ECO:0000259" key="4">
    <source>
        <dbReference type="PROSITE" id="PS50111"/>
    </source>
</evidence>
<proteinExistence type="inferred from homology"/>
<dbReference type="PRINTS" id="PR00260">
    <property type="entry name" value="CHEMTRNSDUCR"/>
</dbReference>
<dbReference type="PANTHER" id="PTHR32089">
    <property type="entry name" value="METHYL-ACCEPTING CHEMOTAXIS PROTEIN MCPB"/>
    <property type="match status" value="1"/>
</dbReference>
<name>A0A437NYD1_9HYPH</name>
<dbReference type="SUPFAM" id="SSF58104">
    <property type="entry name" value="Methyl-accepting chemotaxis protein (MCP) signaling domain"/>
    <property type="match status" value="1"/>
</dbReference>
<dbReference type="NCBIfam" id="TIGR00229">
    <property type="entry name" value="sensory_box"/>
    <property type="match status" value="1"/>
</dbReference>
<dbReference type="Pfam" id="PF08447">
    <property type="entry name" value="PAS_3"/>
    <property type="match status" value="1"/>
</dbReference>
<reference evidence="6 7" key="1">
    <citation type="submission" date="2019-01" db="EMBL/GenBank/DDBJ databases">
        <authorList>
            <person name="Chen W.-M."/>
        </authorList>
    </citation>
    <scope>NUCLEOTIDE SEQUENCE [LARGE SCALE GENOMIC DNA]</scope>
    <source>
        <strain evidence="6 7">TER-1</strain>
    </source>
</reference>
<gene>
    <name evidence="6" type="ORF">EOE48_20735</name>
</gene>
<keyword evidence="1 3" id="KW-0807">Transducer</keyword>